<organism evidence="7 8">
    <name type="scientific">Macrococcus bovicus</name>
    <dbReference type="NCBI Taxonomy" id="69968"/>
    <lineage>
        <taxon>Bacteria</taxon>
        <taxon>Bacillati</taxon>
        <taxon>Bacillota</taxon>
        <taxon>Bacilli</taxon>
        <taxon>Bacillales</taxon>
        <taxon>Staphylococcaceae</taxon>
        <taxon>Macrococcus</taxon>
    </lineage>
</organism>
<dbReference type="AlphaFoldDB" id="A0A4R6BZX2"/>
<evidence type="ECO:0000256" key="5">
    <source>
        <dbReference type="ARBA" id="ARBA00031449"/>
    </source>
</evidence>
<gene>
    <name evidence="7" type="ORF">ERX55_06440</name>
</gene>
<comment type="pathway">
    <text evidence="1">Purine metabolism; 7-cyano-7-deazaguanine biosynthesis.</text>
</comment>
<comment type="catalytic activity">
    <reaction evidence="6">
        <text>7,8-dihydroneopterin 3'-triphosphate + H2O = 6-carboxy-5,6,7,8-tetrahydropterin + triphosphate + acetaldehyde + 2 H(+)</text>
        <dbReference type="Rhea" id="RHEA:27966"/>
        <dbReference type="ChEBI" id="CHEBI:15343"/>
        <dbReference type="ChEBI" id="CHEBI:15377"/>
        <dbReference type="ChEBI" id="CHEBI:15378"/>
        <dbReference type="ChEBI" id="CHEBI:18036"/>
        <dbReference type="ChEBI" id="CHEBI:58462"/>
        <dbReference type="ChEBI" id="CHEBI:61032"/>
        <dbReference type="EC" id="4.1.2.50"/>
    </reaction>
</comment>
<dbReference type="Proteomes" id="UP000294843">
    <property type="component" value="Unassembled WGS sequence"/>
</dbReference>
<evidence type="ECO:0000313" key="7">
    <source>
        <dbReference type="EMBL" id="TDM14207.1"/>
    </source>
</evidence>
<dbReference type="UniPathway" id="UPA00391"/>
<evidence type="ECO:0000256" key="2">
    <source>
        <dbReference type="ARBA" id="ARBA00008900"/>
    </source>
</evidence>
<evidence type="ECO:0000313" key="8">
    <source>
        <dbReference type="Proteomes" id="UP000294843"/>
    </source>
</evidence>
<evidence type="ECO:0000256" key="3">
    <source>
        <dbReference type="ARBA" id="ARBA00012982"/>
    </source>
</evidence>
<protein>
    <recommendedName>
        <fullName evidence="4">6-carboxy-5,6,7,8-tetrahydropterin synthase</fullName>
        <ecNumber evidence="3">4.1.2.50</ecNumber>
    </recommendedName>
    <alternativeName>
        <fullName evidence="5">Queuosine biosynthesis protein QueD</fullName>
    </alternativeName>
</protein>
<dbReference type="EC" id="4.1.2.50" evidence="3"/>
<dbReference type="InterPro" id="IPR038418">
    <property type="entry name" value="6-PTP_synth/QueD_sf"/>
</dbReference>
<sequence>MHIFGDIQAPDVFKIYDASPVLKLKFSFHAHCRIYFSPDRYKDLENHLYVFYVTVSSPLNDMGMAVDFFHIEDIFTTHIKPFVDQQLLNQTLPSMNMTTENIAHWLYETFEEHLPANTTMETLELFETANHSVLLMQYNRPQ</sequence>
<dbReference type="Pfam" id="PF01242">
    <property type="entry name" value="PTPS"/>
    <property type="match status" value="1"/>
</dbReference>
<evidence type="ECO:0000256" key="4">
    <source>
        <dbReference type="ARBA" id="ARBA00018141"/>
    </source>
</evidence>
<dbReference type="SUPFAM" id="SSF55620">
    <property type="entry name" value="Tetrahydrobiopterin biosynthesis enzymes-like"/>
    <property type="match status" value="1"/>
</dbReference>
<accession>A0A4R6BZX2</accession>
<dbReference type="OrthoDB" id="9804698at2"/>
<keyword evidence="8" id="KW-1185">Reference proteome</keyword>
<dbReference type="GO" id="GO:0070497">
    <property type="term" value="F:6-carboxytetrahydropterin synthase activity"/>
    <property type="evidence" value="ECO:0007669"/>
    <property type="project" value="UniProtKB-EC"/>
</dbReference>
<evidence type="ECO:0000256" key="1">
    <source>
        <dbReference type="ARBA" id="ARBA00005061"/>
    </source>
</evidence>
<dbReference type="EMBL" id="SCWF01000005">
    <property type="protein sequence ID" value="TDM14207.1"/>
    <property type="molecule type" value="Genomic_DNA"/>
</dbReference>
<dbReference type="Gene3D" id="3.30.479.10">
    <property type="entry name" value="6-pyruvoyl tetrahydropterin synthase/QueD"/>
    <property type="match status" value="1"/>
</dbReference>
<proteinExistence type="inferred from homology"/>
<name>A0A4R6BZX2_9STAP</name>
<dbReference type="RefSeq" id="WP_133451747.1">
    <property type="nucleotide sequence ID" value="NZ_SCWF01000005.1"/>
</dbReference>
<comment type="similarity">
    <text evidence="2">Belongs to the PTPS family. QueD subfamily.</text>
</comment>
<reference evidence="7 8" key="1">
    <citation type="submission" date="2019-01" db="EMBL/GenBank/DDBJ databases">
        <title>Draft genome sequences of the type strains of six Macrococcus species.</title>
        <authorList>
            <person name="Mazhar S."/>
            <person name="Altermann E."/>
            <person name="Hill C."/>
            <person name="Mcauliffe O."/>
        </authorList>
    </citation>
    <scope>NUCLEOTIDE SEQUENCE [LARGE SCALE GENOMIC DNA]</scope>
    <source>
        <strain evidence="7 8">ATCC 51825</strain>
    </source>
</reference>
<dbReference type="InterPro" id="IPR007115">
    <property type="entry name" value="6-PTP_synth/QueD"/>
</dbReference>
<comment type="caution">
    <text evidence="7">The sequence shown here is derived from an EMBL/GenBank/DDBJ whole genome shotgun (WGS) entry which is preliminary data.</text>
</comment>
<evidence type="ECO:0000256" key="6">
    <source>
        <dbReference type="ARBA" id="ARBA00048807"/>
    </source>
</evidence>